<feature type="domain" description="AMP-binding enzyme C-terminal" evidence="5">
    <location>
        <begin position="497"/>
        <end position="572"/>
    </location>
</feature>
<dbReference type="InterPro" id="IPR042099">
    <property type="entry name" value="ANL_N_sf"/>
</dbReference>
<evidence type="ECO:0000256" key="1">
    <source>
        <dbReference type="ARBA" id="ARBA00004275"/>
    </source>
</evidence>
<dbReference type="OrthoDB" id="10253869at2759"/>
<evidence type="ECO:0000313" key="7">
    <source>
        <dbReference type="Proteomes" id="UP000326759"/>
    </source>
</evidence>
<evidence type="ECO:0000259" key="4">
    <source>
        <dbReference type="Pfam" id="PF00501"/>
    </source>
</evidence>
<keyword evidence="7" id="KW-1185">Reference proteome</keyword>
<accession>A0A5N5TAT3</accession>
<dbReference type="AlphaFoldDB" id="A0A5N5TAT3"/>
<sequence length="583" mass="63646">MRTQIMKLFCGNEMRIFGSRFVTTTSHPRHATDISASVKEETQESGGIMYSSFPDLKIANKDIFSYYYDISKSWQHKTFTECGLSGKKYTFGQTMDSALRWGEAVKKILPNSKNPTIAFLCPNSPDFVCLFLGTLAAGGIVSPLNPLYTPGETANQIRDSGAELLVVDSILEPLADAVLKVLGKPMPVVVNGVSSSGRPNAQEVLVDPNAKMLDFKELDPNSVAILPYSSGTTGTPKGVKLSHNAFTINTCMVSNEHFCKCKAALGDHQEVQIGILPLFHVFGISGTLMHGLHLGIKTITMPKFDPNLFISTIKRHGFSTFKNPMITTLKVVPLLSKFIASCDLITKDDLKSTHTFIIGGSPLSTDVVYGLKNKTAPTVHINEGFGMTETLITHGTPVLNETIGSSFRLLPNAKAKVVDLDTREMLPPNTPGELIVQSPSSMLGYHNNEEATKETMDEEGWVRTGDVAVYTEEGLFSIIDRIKELIKVKSLQVSPTEIEETLQKHPGVAEAGVVGVPDDQLGEAPVAFIVKSDPDVSEKDIHSFMEKNLSKHKQLAGGIKFVDELPKNATGKLLRRILKKSLN</sequence>
<evidence type="ECO:0000259" key="5">
    <source>
        <dbReference type="Pfam" id="PF13193"/>
    </source>
</evidence>
<dbReference type="Pfam" id="PF00501">
    <property type="entry name" value="AMP-binding"/>
    <property type="match status" value="1"/>
</dbReference>
<dbReference type="Proteomes" id="UP000326759">
    <property type="component" value="Unassembled WGS sequence"/>
</dbReference>
<dbReference type="InterPro" id="IPR000873">
    <property type="entry name" value="AMP-dep_synth/lig_dom"/>
</dbReference>
<comment type="similarity">
    <text evidence="2">Belongs to the ATP-dependent AMP-binding enzyme family.</text>
</comment>
<dbReference type="PROSITE" id="PS00455">
    <property type="entry name" value="AMP_BINDING"/>
    <property type="match status" value="1"/>
</dbReference>
<dbReference type="PANTHER" id="PTHR24096">
    <property type="entry name" value="LONG-CHAIN-FATTY-ACID--COA LIGASE"/>
    <property type="match status" value="1"/>
</dbReference>
<keyword evidence="3" id="KW-0576">Peroxisome</keyword>
<evidence type="ECO:0000256" key="3">
    <source>
        <dbReference type="ARBA" id="ARBA00023140"/>
    </source>
</evidence>
<gene>
    <name evidence="6" type="primary">4CLL8</name>
    <name evidence="6" type="ORF">Anas_09986</name>
</gene>
<evidence type="ECO:0000256" key="2">
    <source>
        <dbReference type="ARBA" id="ARBA00006432"/>
    </source>
</evidence>
<protein>
    <submittedName>
        <fullName evidence="6">Putative 4-coumarate--CoA ligase-like 8</fullName>
    </submittedName>
</protein>
<dbReference type="GO" id="GO:0004467">
    <property type="term" value="F:long-chain fatty acid-CoA ligase activity"/>
    <property type="evidence" value="ECO:0007669"/>
    <property type="project" value="TreeGrafter"/>
</dbReference>
<dbReference type="GO" id="GO:0046949">
    <property type="term" value="P:fatty-acyl-CoA biosynthetic process"/>
    <property type="evidence" value="ECO:0007669"/>
    <property type="project" value="TreeGrafter"/>
</dbReference>
<dbReference type="EMBL" id="SEYY01005488">
    <property type="protein sequence ID" value="KAB7503289.1"/>
    <property type="molecule type" value="Genomic_DNA"/>
</dbReference>
<comment type="subcellular location">
    <subcellularLocation>
        <location evidence="1">Peroxisome</location>
    </subcellularLocation>
</comment>
<dbReference type="PANTHER" id="PTHR24096:SF422">
    <property type="entry name" value="BCDNA.GH02901"/>
    <property type="match status" value="1"/>
</dbReference>
<feature type="domain" description="AMP-dependent synthetase/ligase" evidence="4">
    <location>
        <begin position="85"/>
        <end position="446"/>
    </location>
</feature>
<dbReference type="Gene3D" id="3.40.50.12780">
    <property type="entry name" value="N-terminal domain of ligase-like"/>
    <property type="match status" value="1"/>
</dbReference>
<comment type="caution">
    <text evidence="6">The sequence shown here is derived from an EMBL/GenBank/DDBJ whole genome shotgun (WGS) entry which is preliminary data.</text>
</comment>
<dbReference type="Pfam" id="PF13193">
    <property type="entry name" value="AMP-binding_C"/>
    <property type="match status" value="1"/>
</dbReference>
<dbReference type="FunFam" id="3.30.300.30:FF:000007">
    <property type="entry name" value="4-coumarate--CoA ligase 2"/>
    <property type="match status" value="1"/>
</dbReference>
<keyword evidence="6" id="KW-0436">Ligase</keyword>
<name>A0A5N5TAT3_9CRUS</name>
<dbReference type="SUPFAM" id="SSF56801">
    <property type="entry name" value="Acetyl-CoA synthetase-like"/>
    <property type="match status" value="1"/>
</dbReference>
<dbReference type="InterPro" id="IPR045851">
    <property type="entry name" value="AMP-bd_C_sf"/>
</dbReference>
<organism evidence="6 7">
    <name type="scientific">Armadillidium nasatum</name>
    <dbReference type="NCBI Taxonomy" id="96803"/>
    <lineage>
        <taxon>Eukaryota</taxon>
        <taxon>Metazoa</taxon>
        <taxon>Ecdysozoa</taxon>
        <taxon>Arthropoda</taxon>
        <taxon>Crustacea</taxon>
        <taxon>Multicrustacea</taxon>
        <taxon>Malacostraca</taxon>
        <taxon>Eumalacostraca</taxon>
        <taxon>Peracarida</taxon>
        <taxon>Isopoda</taxon>
        <taxon>Oniscidea</taxon>
        <taxon>Crinocheta</taxon>
        <taxon>Armadillidiidae</taxon>
        <taxon>Armadillidium</taxon>
    </lineage>
</organism>
<dbReference type="InterPro" id="IPR020845">
    <property type="entry name" value="AMP-binding_CS"/>
</dbReference>
<dbReference type="GO" id="GO:0005777">
    <property type="term" value="C:peroxisome"/>
    <property type="evidence" value="ECO:0007669"/>
    <property type="project" value="UniProtKB-SubCell"/>
</dbReference>
<dbReference type="InterPro" id="IPR025110">
    <property type="entry name" value="AMP-bd_C"/>
</dbReference>
<proteinExistence type="inferred from homology"/>
<evidence type="ECO:0000313" key="6">
    <source>
        <dbReference type="EMBL" id="KAB7503289.1"/>
    </source>
</evidence>
<reference evidence="6 7" key="1">
    <citation type="journal article" date="2019" name="PLoS Biol.">
        <title>Sex chromosomes control vertical transmission of feminizing Wolbachia symbionts in an isopod.</title>
        <authorList>
            <person name="Becking T."/>
            <person name="Chebbi M.A."/>
            <person name="Giraud I."/>
            <person name="Moumen B."/>
            <person name="Laverre T."/>
            <person name="Caubet Y."/>
            <person name="Peccoud J."/>
            <person name="Gilbert C."/>
            <person name="Cordaux R."/>
        </authorList>
    </citation>
    <scope>NUCLEOTIDE SEQUENCE [LARGE SCALE GENOMIC DNA]</scope>
    <source>
        <strain evidence="6">ANa2</strain>
        <tissue evidence="6">Whole body excluding digestive tract and cuticle</tissue>
    </source>
</reference>
<dbReference type="Gene3D" id="3.30.300.30">
    <property type="match status" value="1"/>
</dbReference>